<dbReference type="PROSITE" id="PS00463">
    <property type="entry name" value="ZN2_CY6_FUNGAL_1"/>
    <property type="match status" value="1"/>
</dbReference>
<dbReference type="OrthoDB" id="5319341at2759"/>
<dbReference type="Pfam" id="PF11951">
    <property type="entry name" value="Fungal_trans_2"/>
    <property type="match status" value="1"/>
</dbReference>
<dbReference type="InterPro" id="IPR021858">
    <property type="entry name" value="Fun_TF"/>
</dbReference>
<dbReference type="InterPro" id="IPR036864">
    <property type="entry name" value="Zn2-C6_fun-type_DNA-bd_sf"/>
</dbReference>
<keyword evidence="2" id="KW-0539">Nucleus</keyword>
<dbReference type="RefSeq" id="XP_023623194.1">
    <property type="nucleotide sequence ID" value="XM_023767426.1"/>
</dbReference>
<feature type="domain" description="Zn(2)-C6 fungal-type" evidence="4">
    <location>
        <begin position="24"/>
        <end position="54"/>
    </location>
</feature>
<dbReference type="GO" id="GO:0000981">
    <property type="term" value="F:DNA-binding transcription factor activity, RNA polymerase II-specific"/>
    <property type="evidence" value="ECO:0007669"/>
    <property type="project" value="InterPro"/>
</dbReference>
<dbReference type="GO" id="GO:0000976">
    <property type="term" value="F:transcription cis-regulatory region binding"/>
    <property type="evidence" value="ECO:0007669"/>
    <property type="project" value="TreeGrafter"/>
</dbReference>
<feature type="region of interest" description="Disordered" evidence="3">
    <location>
        <begin position="56"/>
        <end position="112"/>
    </location>
</feature>
<sequence length="606" mass="67314">MSDEPPPRKRVRKSRGRGLRVKTGCIPCRNRHLKCGEEKPSCSACVRARAECVYSSNNGDGAMATNPDHATSTMGRSGRSWSLNSTSSAQQAHAERSGSCASQSTALPEAVRPVHRQDDALPPQHVSPAVADHPAARESVAYPYTPAFSESLAAVGDLQSGAGESLPATSPDPTWPPQSYTAEAASLRWFGLLATDQDRLDLSPSWLHAHSRSPETPRSEVAVAVAPASFYTSQDQVILGPQEMLIFRHFVQHLSSWIDATDPDRLFSVLVPSMALRNSGLMSAILAFSSRHLSLHPVTAAQLGLDELGRDVGVEYYHATLQYLQKEMKKVPYLTSDELLATVLTISSYEMIDESDGGWERHLKGVFWIQRSQLIHGESEGLKKSIWWSWLRQDIWAAFKDRRKILSFYNLRRPCSGLNFWELVNRSVYLLGQCVNYASDAEIEAGRLQLELRILRAQTLEASLDEWHHHFARFDCRLPTPLEGSTMFTPLWINPPAASLAIQVHYLSRLLLLENKPAAGGMRELSVREPLRREAIGIIGGIACCTDSEASILVSMICLYGAGQQTRELAVQEEICKLLHSHQEKVKWPSYDLSAELRKDQSAGVR</sequence>
<protein>
    <recommendedName>
        <fullName evidence="4">Zn(2)-C6 fungal-type domain-containing protein</fullName>
    </recommendedName>
</protein>
<gene>
    <name evidence="5" type="ORF">RCC_02143</name>
</gene>
<dbReference type="CDD" id="cd00067">
    <property type="entry name" value="GAL4"/>
    <property type="match status" value="1"/>
</dbReference>
<dbReference type="GeneID" id="35597365"/>
<dbReference type="PANTHER" id="PTHR37534">
    <property type="entry name" value="TRANSCRIPTIONAL ACTIVATOR PROTEIN UGA3"/>
    <property type="match status" value="1"/>
</dbReference>
<organism evidence="5 6">
    <name type="scientific">Ramularia collo-cygni</name>
    <dbReference type="NCBI Taxonomy" id="112498"/>
    <lineage>
        <taxon>Eukaryota</taxon>
        <taxon>Fungi</taxon>
        <taxon>Dikarya</taxon>
        <taxon>Ascomycota</taxon>
        <taxon>Pezizomycotina</taxon>
        <taxon>Dothideomycetes</taxon>
        <taxon>Dothideomycetidae</taxon>
        <taxon>Mycosphaerellales</taxon>
        <taxon>Mycosphaerellaceae</taxon>
        <taxon>Ramularia</taxon>
    </lineage>
</organism>
<accession>A0A2D3UND3</accession>
<dbReference type="SUPFAM" id="SSF57701">
    <property type="entry name" value="Zn2/Cys6 DNA-binding domain"/>
    <property type="match status" value="1"/>
</dbReference>
<evidence type="ECO:0000313" key="6">
    <source>
        <dbReference type="Proteomes" id="UP000225277"/>
    </source>
</evidence>
<evidence type="ECO:0000256" key="3">
    <source>
        <dbReference type="SAM" id="MobiDB-lite"/>
    </source>
</evidence>
<dbReference type="SMART" id="SM00066">
    <property type="entry name" value="GAL4"/>
    <property type="match status" value="1"/>
</dbReference>
<reference evidence="5 6" key="1">
    <citation type="submission" date="2016-03" db="EMBL/GenBank/DDBJ databases">
        <authorList>
            <person name="Ploux O."/>
        </authorList>
    </citation>
    <scope>NUCLEOTIDE SEQUENCE [LARGE SCALE GENOMIC DNA]</scope>
    <source>
        <strain evidence="5 6">URUG2</strain>
    </source>
</reference>
<dbReference type="PROSITE" id="PS50048">
    <property type="entry name" value="ZN2_CY6_FUNGAL_2"/>
    <property type="match status" value="1"/>
</dbReference>
<dbReference type="GO" id="GO:0045944">
    <property type="term" value="P:positive regulation of transcription by RNA polymerase II"/>
    <property type="evidence" value="ECO:0007669"/>
    <property type="project" value="TreeGrafter"/>
</dbReference>
<evidence type="ECO:0000256" key="2">
    <source>
        <dbReference type="ARBA" id="ARBA00023242"/>
    </source>
</evidence>
<name>A0A2D3UND3_9PEZI</name>
<dbReference type="Pfam" id="PF00172">
    <property type="entry name" value="Zn_clus"/>
    <property type="match status" value="1"/>
</dbReference>
<dbReference type="Gene3D" id="4.10.240.10">
    <property type="entry name" value="Zn(2)-C6 fungal-type DNA-binding domain"/>
    <property type="match status" value="1"/>
</dbReference>
<dbReference type="PANTHER" id="PTHR37534:SF3">
    <property type="entry name" value="ZN(II)2CYS6 TRANSCRIPTION FACTOR (EUROFUNG)"/>
    <property type="match status" value="1"/>
</dbReference>
<dbReference type="Proteomes" id="UP000225277">
    <property type="component" value="Unassembled WGS sequence"/>
</dbReference>
<dbReference type="GO" id="GO:0005634">
    <property type="term" value="C:nucleus"/>
    <property type="evidence" value="ECO:0007669"/>
    <property type="project" value="UniProtKB-SubCell"/>
</dbReference>
<evidence type="ECO:0000259" key="4">
    <source>
        <dbReference type="PROSITE" id="PS50048"/>
    </source>
</evidence>
<evidence type="ECO:0000256" key="1">
    <source>
        <dbReference type="ARBA" id="ARBA00004123"/>
    </source>
</evidence>
<feature type="compositionally biased region" description="Polar residues" evidence="3">
    <location>
        <begin position="68"/>
        <end position="91"/>
    </location>
</feature>
<keyword evidence="6" id="KW-1185">Reference proteome</keyword>
<dbReference type="InterPro" id="IPR001138">
    <property type="entry name" value="Zn2Cys6_DnaBD"/>
</dbReference>
<dbReference type="AlphaFoldDB" id="A0A2D3UND3"/>
<evidence type="ECO:0000313" key="5">
    <source>
        <dbReference type="EMBL" id="CZT16301.1"/>
    </source>
</evidence>
<dbReference type="EMBL" id="FJUY01000002">
    <property type="protein sequence ID" value="CZT16301.1"/>
    <property type="molecule type" value="Genomic_DNA"/>
</dbReference>
<comment type="subcellular location">
    <subcellularLocation>
        <location evidence="1">Nucleus</location>
    </subcellularLocation>
</comment>
<proteinExistence type="predicted"/>
<dbReference type="GO" id="GO:0008270">
    <property type="term" value="F:zinc ion binding"/>
    <property type="evidence" value="ECO:0007669"/>
    <property type="project" value="InterPro"/>
</dbReference>